<gene>
    <name evidence="1" type="ORF">PC113_g19664</name>
    <name evidence="2" type="ORF">PC117_g21401</name>
    <name evidence="3" type="ORF">PC118_g18675</name>
</gene>
<evidence type="ECO:0000313" key="4">
    <source>
        <dbReference type="Proteomes" id="UP000736787"/>
    </source>
</evidence>
<evidence type="ECO:0000313" key="3">
    <source>
        <dbReference type="EMBL" id="KAG2967292.1"/>
    </source>
</evidence>
<protein>
    <submittedName>
        <fullName evidence="2">Uncharacterized protein</fullName>
    </submittedName>
</protein>
<evidence type="ECO:0000313" key="2">
    <source>
        <dbReference type="EMBL" id="KAG2902761.1"/>
    </source>
</evidence>
<reference evidence="2" key="1">
    <citation type="submission" date="2018-10" db="EMBL/GenBank/DDBJ databases">
        <title>Effector identification in a new, highly contiguous assembly of the strawberry crown rot pathogen Phytophthora cactorum.</title>
        <authorList>
            <person name="Armitage A.D."/>
            <person name="Nellist C.F."/>
            <person name="Bates H."/>
            <person name="Vickerstaff R.J."/>
            <person name="Harrison R.J."/>
        </authorList>
    </citation>
    <scope>NUCLEOTIDE SEQUENCE</scope>
    <source>
        <strain evidence="1">15-7</strain>
        <strain evidence="2">4040</strain>
        <strain evidence="3">P415</strain>
    </source>
</reference>
<dbReference type="Proteomes" id="UP000697107">
    <property type="component" value="Unassembled WGS sequence"/>
</dbReference>
<dbReference type="Proteomes" id="UP000736787">
    <property type="component" value="Unassembled WGS sequence"/>
</dbReference>
<dbReference type="EMBL" id="RCMK01001076">
    <property type="protein sequence ID" value="KAG2902761.1"/>
    <property type="molecule type" value="Genomic_DNA"/>
</dbReference>
<proteinExistence type="predicted"/>
<dbReference type="EMBL" id="RCML01000944">
    <property type="protein sequence ID" value="KAG2967292.1"/>
    <property type="molecule type" value="Genomic_DNA"/>
</dbReference>
<evidence type="ECO:0000313" key="1">
    <source>
        <dbReference type="EMBL" id="KAG2838420.1"/>
    </source>
</evidence>
<comment type="caution">
    <text evidence="2">The sequence shown here is derived from an EMBL/GenBank/DDBJ whole genome shotgun (WGS) entry which is preliminary data.</text>
</comment>
<dbReference type="EMBL" id="RCMG01001033">
    <property type="protein sequence ID" value="KAG2838420.1"/>
    <property type="molecule type" value="Genomic_DNA"/>
</dbReference>
<accession>A0A8T1JXG2</accession>
<name>A0A8T1JXG2_9STRA</name>
<organism evidence="2 4">
    <name type="scientific">Phytophthora cactorum</name>
    <dbReference type="NCBI Taxonomy" id="29920"/>
    <lineage>
        <taxon>Eukaryota</taxon>
        <taxon>Sar</taxon>
        <taxon>Stramenopiles</taxon>
        <taxon>Oomycota</taxon>
        <taxon>Peronosporomycetes</taxon>
        <taxon>Peronosporales</taxon>
        <taxon>Peronosporaceae</taxon>
        <taxon>Phytophthora</taxon>
    </lineage>
</organism>
<dbReference type="Proteomes" id="UP000735874">
    <property type="component" value="Unassembled WGS sequence"/>
</dbReference>
<dbReference type="AlphaFoldDB" id="A0A8T1JXG2"/>
<sequence>MTKQRSTSASGYCEPASITRSRSHWLLIEQASVGGWTVCLVSVRPPSTFTTVWSLAVVRSRPHTRGRDGPGRLTLALEPACAAPLRRAECCHVRVSASFCYL</sequence>